<organism evidence="1 2">
    <name type="scientific">Azospirillum thermophilum</name>
    <dbReference type="NCBI Taxonomy" id="2202148"/>
    <lineage>
        <taxon>Bacteria</taxon>
        <taxon>Pseudomonadati</taxon>
        <taxon>Pseudomonadota</taxon>
        <taxon>Alphaproteobacteria</taxon>
        <taxon>Rhodospirillales</taxon>
        <taxon>Azospirillaceae</taxon>
        <taxon>Azospirillum</taxon>
    </lineage>
</organism>
<evidence type="ECO:0000313" key="2">
    <source>
        <dbReference type="Proteomes" id="UP000245629"/>
    </source>
</evidence>
<dbReference type="Pfam" id="PF11136">
    <property type="entry name" value="DUF2889"/>
    <property type="match status" value="1"/>
</dbReference>
<dbReference type="OrthoDB" id="6862397at2"/>
<gene>
    <name evidence="1" type="ORF">DEW08_05640</name>
</gene>
<sequence>MPLSAPAPRTLKHTRTVVCHGYQREDGLWDIEGHITDTKAYSFQNQWRGTVEPGDPVHDMRIRLTVDDRLTIVKSEAATDASPFQVCPDIAPAFVALEGLRIGPGWMRAVKERLGGRKGCTHLVELLGPVATVAFQTVFAGKRSRSVDPQKRPVMLNNCHAYDEDGETARRLWPDYFANRDKPQPTD</sequence>
<dbReference type="RefSeq" id="WP_109325130.1">
    <property type="nucleotide sequence ID" value="NZ_CP029352.1"/>
</dbReference>
<dbReference type="InterPro" id="IPR021312">
    <property type="entry name" value="DUF2889"/>
</dbReference>
<evidence type="ECO:0008006" key="3">
    <source>
        <dbReference type="Google" id="ProtNLM"/>
    </source>
</evidence>
<reference evidence="2" key="1">
    <citation type="submission" date="2018-05" db="EMBL/GenBank/DDBJ databases">
        <title>Azospirillum thermophila sp. nov., a novel isolated from hot spring.</title>
        <authorList>
            <person name="Zhao Z."/>
        </authorList>
    </citation>
    <scope>NUCLEOTIDE SEQUENCE [LARGE SCALE GENOMIC DNA]</scope>
    <source>
        <strain evidence="2">CFH 70021</strain>
    </source>
</reference>
<dbReference type="Proteomes" id="UP000245629">
    <property type="component" value="Chromosome 1"/>
</dbReference>
<dbReference type="EMBL" id="CP029352">
    <property type="protein sequence ID" value="AWK85714.1"/>
    <property type="molecule type" value="Genomic_DNA"/>
</dbReference>
<evidence type="ECO:0000313" key="1">
    <source>
        <dbReference type="EMBL" id="AWK85714.1"/>
    </source>
</evidence>
<protein>
    <recommendedName>
        <fullName evidence="3">DUF2889 domain-containing protein</fullName>
    </recommendedName>
</protein>
<name>A0A2S2CMI7_9PROT</name>
<dbReference type="KEGG" id="azz:DEW08_05640"/>
<dbReference type="AlphaFoldDB" id="A0A2S2CMI7"/>
<keyword evidence="2" id="KW-1185">Reference proteome</keyword>
<accession>A0A2S2CMI7</accession>
<proteinExistence type="predicted"/>